<comment type="caution">
    <text evidence="2">The sequence shown here is derived from an EMBL/GenBank/DDBJ whole genome shotgun (WGS) entry which is preliminary data.</text>
</comment>
<feature type="compositionally biased region" description="Polar residues" evidence="1">
    <location>
        <begin position="143"/>
        <end position="157"/>
    </location>
</feature>
<evidence type="ECO:0000313" key="3">
    <source>
        <dbReference type="Proteomes" id="UP001151760"/>
    </source>
</evidence>
<feature type="region of interest" description="Disordered" evidence="1">
    <location>
        <begin position="64"/>
        <end position="195"/>
    </location>
</feature>
<proteinExistence type="predicted"/>
<reference evidence="2" key="1">
    <citation type="journal article" date="2022" name="Int. J. Mol. Sci.">
        <title>Draft Genome of Tanacetum Coccineum: Genomic Comparison of Closely Related Tanacetum-Family Plants.</title>
        <authorList>
            <person name="Yamashiro T."/>
            <person name="Shiraishi A."/>
            <person name="Nakayama K."/>
            <person name="Satake H."/>
        </authorList>
    </citation>
    <scope>NUCLEOTIDE SEQUENCE</scope>
</reference>
<keyword evidence="3" id="KW-1185">Reference proteome</keyword>
<sequence>MTDLIFADSHNMVAYGEKSEDNADFAEIVYFLNASPISSKSTVWNEFGTVTPLFATMLIQSQAVEGEGSGQPTQPQHTPTTASLSHVEQIPIAASSSQPKKTQKHRKTKRKATEISQSSGPTTLVADETVHEEKRDSVEKAATTASSLEAEQDSGSGTRRKDTILGDRPAQTRFERLSKQSNEPPLSRGNTLGSGDDSIKLQELIELCTKLSDKVLDLENVRIEFSVEKSLGNSEDASKQKKNEIDQDEVVILLLLSYYSSKCTNYYCWCIVSTAELSTPPTTTTPIEDEDLTIA</sequence>
<dbReference type="Proteomes" id="UP001151760">
    <property type="component" value="Unassembled WGS sequence"/>
</dbReference>
<reference evidence="2" key="2">
    <citation type="submission" date="2022-01" db="EMBL/GenBank/DDBJ databases">
        <authorList>
            <person name="Yamashiro T."/>
            <person name="Shiraishi A."/>
            <person name="Satake H."/>
            <person name="Nakayama K."/>
        </authorList>
    </citation>
    <scope>NUCLEOTIDE SEQUENCE</scope>
</reference>
<feature type="compositionally biased region" description="Basic residues" evidence="1">
    <location>
        <begin position="101"/>
        <end position="110"/>
    </location>
</feature>
<feature type="compositionally biased region" description="Low complexity" evidence="1">
    <location>
        <begin position="71"/>
        <end position="81"/>
    </location>
</feature>
<evidence type="ECO:0000256" key="1">
    <source>
        <dbReference type="SAM" id="MobiDB-lite"/>
    </source>
</evidence>
<dbReference type="EMBL" id="BQNB010014755">
    <property type="protein sequence ID" value="GJT32007.1"/>
    <property type="molecule type" value="Genomic_DNA"/>
</dbReference>
<protein>
    <submittedName>
        <fullName evidence="2">Uncharacterized protein</fullName>
    </submittedName>
</protein>
<organism evidence="2 3">
    <name type="scientific">Tanacetum coccineum</name>
    <dbReference type="NCBI Taxonomy" id="301880"/>
    <lineage>
        <taxon>Eukaryota</taxon>
        <taxon>Viridiplantae</taxon>
        <taxon>Streptophyta</taxon>
        <taxon>Embryophyta</taxon>
        <taxon>Tracheophyta</taxon>
        <taxon>Spermatophyta</taxon>
        <taxon>Magnoliopsida</taxon>
        <taxon>eudicotyledons</taxon>
        <taxon>Gunneridae</taxon>
        <taxon>Pentapetalae</taxon>
        <taxon>asterids</taxon>
        <taxon>campanulids</taxon>
        <taxon>Asterales</taxon>
        <taxon>Asteraceae</taxon>
        <taxon>Asteroideae</taxon>
        <taxon>Anthemideae</taxon>
        <taxon>Anthemidinae</taxon>
        <taxon>Tanacetum</taxon>
    </lineage>
</organism>
<evidence type="ECO:0000313" key="2">
    <source>
        <dbReference type="EMBL" id="GJT32007.1"/>
    </source>
</evidence>
<feature type="compositionally biased region" description="Basic and acidic residues" evidence="1">
    <location>
        <begin position="128"/>
        <end position="139"/>
    </location>
</feature>
<gene>
    <name evidence="2" type="ORF">Tco_0922426</name>
</gene>
<name>A0ABQ5CZJ4_9ASTR</name>
<feature type="compositionally biased region" description="Polar residues" evidence="1">
    <location>
        <begin position="179"/>
        <end position="193"/>
    </location>
</feature>
<accession>A0ABQ5CZJ4</accession>